<keyword evidence="6 9" id="KW-1133">Transmembrane helix</keyword>
<feature type="transmembrane region" description="Helical" evidence="9">
    <location>
        <begin position="120"/>
        <end position="140"/>
    </location>
</feature>
<evidence type="ECO:0000256" key="4">
    <source>
        <dbReference type="ARBA" id="ARBA00022568"/>
    </source>
</evidence>
<feature type="transmembrane region" description="Helical" evidence="9">
    <location>
        <begin position="97"/>
        <end position="113"/>
    </location>
</feature>
<dbReference type="Proteomes" id="UP000504611">
    <property type="component" value="Unplaced"/>
</dbReference>
<dbReference type="InterPro" id="IPR004713">
    <property type="entry name" value="CaH_exchang"/>
</dbReference>
<dbReference type="GO" id="GO:0015369">
    <property type="term" value="F:calcium:proton antiporter activity"/>
    <property type="evidence" value="ECO:0007669"/>
    <property type="project" value="TreeGrafter"/>
</dbReference>
<dbReference type="InterPro" id="IPR044880">
    <property type="entry name" value="NCX_ion-bd_dom_sf"/>
</dbReference>
<keyword evidence="2" id="KW-0813">Transport</keyword>
<name>A0A6I9PMA0_9TELE</name>
<evidence type="ECO:0000313" key="11">
    <source>
        <dbReference type="Proteomes" id="UP000504611"/>
    </source>
</evidence>
<accession>A0A6I9PMA0</accession>
<reference evidence="12" key="1">
    <citation type="submission" date="2025-08" db="UniProtKB">
        <authorList>
            <consortium name="RefSeq"/>
        </authorList>
    </citation>
    <scope>IDENTIFICATION</scope>
    <source>
        <tissue evidence="12">Muscle</tissue>
    </source>
</reference>
<evidence type="ECO:0000256" key="6">
    <source>
        <dbReference type="ARBA" id="ARBA00022989"/>
    </source>
</evidence>
<comment type="subcellular location">
    <subcellularLocation>
        <location evidence="1">Endomembrane system</location>
        <topology evidence="1">Multi-pass membrane protein</topology>
    </subcellularLocation>
</comment>
<keyword evidence="11" id="KW-1185">Reference proteome</keyword>
<evidence type="ECO:0000256" key="5">
    <source>
        <dbReference type="ARBA" id="ARBA00022692"/>
    </source>
</evidence>
<evidence type="ECO:0000256" key="2">
    <source>
        <dbReference type="ARBA" id="ARBA00022448"/>
    </source>
</evidence>
<dbReference type="GeneID" id="104961639"/>
<sequence>MATVLTSACADLATEHIQPILNQPNVSQYFIGVTVLAMVPEIPEIVNGIQFALQNNISLSLEVGSCIAVQVCMLQIPILVVFNAFYDVGFVLLFSDMHLWASMFSVILVNYIFMDGKSDYFQGTALVVVYLILLAMYFFAPSPTGC</sequence>
<feature type="transmembrane region" description="Helical" evidence="9">
    <location>
        <begin position="63"/>
        <end position="85"/>
    </location>
</feature>
<proteinExistence type="predicted"/>
<protein>
    <submittedName>
        <fullName evidence="12">Cation exchanger C521.04c</fullName>
    </submittedName>
</protein>
<keyword evidence="5 9" id="KW-0812">Transmembrane</keyword>
<dbReference type="Gene3D" id="1.20.1420.30">
    <property type="entry name" value="NCX, central ion-binding region"/>
    <property type="match status" value="1"/>
</dbReference>
<dbReference type="RefSeq" id="XP_010788268.1">
    <property type="nucleotide sequence ID" value="XM_010789966.1"/>
</dbReference>
<evidence type="ECO:0000256" key="7">
    <source>
        <dbReference type="ARBA" id="ARBA00023065"/>
    </source>
</evidence>
<evidence type="ECO:0000256" key="9">
    <source>
        <dbReference type="SAM" id="Phobius"/>
    </source>
</evidence>
<keyword evidence="7" id="KW-0406">Ion transport</keyword>
<dbReference type="AlphaFoldDB" id="A0A6I9PMA0"/>
<keyword evidence="3" id="KW-0050">Antiport</keyword>
<dbReference type="GO" id="GO:0006874">
    <property type="term" value="P:intracellular calcium ion homeostasis"/>
    <property type="evidence" value="ECO:0007669"/>
    <property type="project" value="TreeGrafter"/>
</dbReference>
<dbReference type="InterPro" id="IPR004837">
    <property type="entry name" value="NaCa_Exmemb"/>
</dbReference>
<evidence type="ECO:0000313" key="12">
    <source>
        <dbReference type="RefSeq" id="XP_010788268.1"/>
    </source>
</evidence>
<feature type="domain" description="Sodium/calcium exchanger membrane region" evidence="10">
    <location>
        <begin position="1"/>
        <end position="137"/>
    </location>
</feature>
<dbReference type="OrthoDB" id="16982at2759"/>
<evidence type="ECO:0000256" key="3">
    <source>
        <dbReference type="ARBA" id="ARBA00022449"/>
    </source>
</evidence>
<dbReference type="PANTHER" id="PTHR31503">
    <property type="entry name" value="VACUOLAR CALCIUM ION TRANSPORTER"/>
    <property type="match status" value="1"/>
</dbReference>
<keyword evidence="4" id="KW-0109">Calcium transport</keyword>
<evidence type="ECO:0000256" key="1">
    <source>
        <dbReference type="ARBA" id="ARBA00004127"/>
    </source>
</evidence>
<gene>
    <name evidence="12" type="primary">LOC104961639</name>
</gene>
<evidence type="ECO:0000256" key="8">
    <source>
        <dbReference type="ARBA" id="ARBA00023136"/>
    </source>
</evidence>
<keyword evidence="8 9" id="KW-0472">Membrane</keyword>
<dbReference type="GO" id="GO:0012505">
    <property type="term" value="C:endomembrane system"/>
    <property type="evidence" value="ECO:0007669"/>
    <property type="project" value="UniProtKB-SubCell"/>
</dbReference>
<dbReference type="KEGG" id="ncc:104961639"/>
<dbReference type="Pfam" id="PF01699">
    <property type="entry name" value="Na_Ca_ex"/>
    <property type="match status" value="1"/>
</dbReference>
<dbReference type="PANTHER" id="PTHR31503:SF10">
    <property type="entry name" value="VNX1 PROTEIN"/>
    <property type="match status" value="1"/>
</dbReference>
<keyword evidence="4" id="KW-0106">Calcium</keyword>
<organism evidence="11 12">
    <name type="scientific">Notothenia coriiceps</name>
    <name type="common">black rockcod</name>
    <dbReference type="NCBI Taxonomy" id="8208"/>
    <lineage>
        <taxon>Eukaryota</taxon>
        <taxon>Metazoa</taxon>
        <taxon>Chordata</taxon>
        <taxon>Craniata</taxon>
        <taxon>Vertebrata</taxon>
        <taxon>Euteleostomi</taxon>
        <taxon>Actinopterygii</taxon>
        <taxon>Neopterygii</taxon>
        <taxon>Teleostei</taxon>
        <taxon>Neoteleostei</taxon>
        <taxon>Acanthomorphata</taxon>
        <taxon>Eupercaria</taxon>
        <taxon>Perciformes</taxon>
        <taxon>Notothenioidei</taxon>
        <taxon>Nototheniidae</taxon>
        <taxon>Notothenia</taxon>
    </lineage>
</organism>
<dbReference type="GO" id="GO:0005774">
    <property type="term" value="C:vacuolar membrane"/>
    <property type="evidence" value="ECO:0007669"/>
    <property type="project" value="UniProtKB-ARBA"/>
</dbReference>
<evidence type="ECO:0000259" key="10">
    <source>
        <dbReference type="Pfam" id="PF01699"/>
    </source>
</evidence>